<evidence type="ECO:0000256" key="1">
    <source>
        <dbReference type="SAM" id="MobiDB-lite"/>
    </source>
</evidence>
<dbReference type="Proteomes" id="UP000516437">
    <property type="component" value="Chromosome 8"/>
</dbReference>
<sequence length="144" mass="16031">MGSCLSSSSTKTSEKGEKEEVTSEAEVVEEITESSIRSKLEPVKQLEADAGTKKMVRFKLQEGENVDKGNRGESRSGVVRVRMVVTLKELKQILDSEENTKYSSMEQLVSAMKLRGRRICEVRTSDAGVNSPWRPALESIPEDH</sequence>
<protein>
    <submittedName>
        <fullName evidence="2">Uncharacterized protein</fullName>
    </submittedName>
</protein>
<gene>
    <name evidence="2" type="ORF">CJ030_MR8G005347</name>
</gene>
<organism evidence="2 3">
    <name type="scientific">Morella rubra</name>
    <name type="common">Chinese bayberry</name>
    <dbReference type="NCBI Taxonomy" id="262757"/>
    <lineage>
        <taxon>Eukaryota</taxon>
        <taxon>Viridiplantae</taxon>
        <taxon>Streptophyta</taxon>
        <taxon>Embryophyta</taxon>
        <taxon>Tracheophyta</taxon>
        <taxon>Spermatophyta</taxon>
        <taxon>Magnoliopsida</taxon>
        <taxon>eudicotyledons</taxon>
        <taxon>Gunneridae</taxon>
        <taxon>Pentapetalae</taxon>
        <taxon>rosids</taxon>
        <taxon>fabids</taxon>
        <taxon>Fagales</taxon>
        <taxon>Myricaceae</taxon>
        <taxon>Morella</taxon>
    </lineage>
</organism>
<name>A0A6A1UNI0_9ROSI</name>
<comment type="caution">
    <text evidence="2">The sequence shown here is derived from an EMBL/GenBank/DDBJ whole genome shotgun (WGS) entry which is preliminary data.</text>
</comment>
<dbReference type="OrthoDB" id="1304043at2759"/>
<proteinExistence type="predicted"/>
<feature type="compositionally biased region" description="Low complexity" evidence="1">
    <location>
        <begin position="1"/>
        <end position="11"/>
    </location>
</feature>
<feature type="compositionally biased region" description="Basic and acidic residues" evidence="1">
    <location>
        <begin position="12"/>
        <end position="21"/>
    </location>
</feature>
<evidence type="ECO:0000313" key="3">
    <source>
        <dbReference type="Proteomes" id="UP000516437"/>
    </source>
</evidence>
<keyword evidence="3" id="KW-1185">Reference proteome</keyword>
<feature type="region of interest" description="Disordered" evidence="1">
    <location>
        <begin position="1"/>
        <end position="29"/>
    </location>
</feature>
<evidence type="ECO:0000313" key="2">
    <source>
        <dbReference type="EMBL" id="KAB1201965.1"/>
    </source>
</evidence>
<dbReference type="AlphaFoldDB" id="A0A6A1UNI0"/>
<accession>A0A6A1UNI0</accession>
<reference evidence="2 3" key="1">
    <citation type="journal article" date="2019" name="Plant Biotechnol. J.">
        <title>The red bayberry genome and genetic basis of sex determination.</title>
        <authorList>
            <person name="Jia H.M."/>
            <person name="Jia H.J."/>
            <person name="Cai Q.L."/>
            <person name="Wang Y."/>
            <person name="Zhao H.B."/>
            <person name="Yang W.F."/>
            <person name="Wang G.Y."/>
            <person name="Li Y.H."/>
            <person name="Zhan D.L."/>
            <person name="Shen Y.T."/>
            <person name="Niu Q.F."/>
            <person name="Chang L."/>
            <person name="Qiu J."/>
            <person name="Zhao L."/>
            <person name="Xie H.B."/>
            <person name="Fu W.Y."/>
            <person name="Jin J."/>
            <person name="Li X.W."/>
            <person name="Jiao Y."/>
            <person name="Zhou C.C."/>
            <person name="Tu T."/>
            <person name="Chai C.Y."/>
            <person name="Gao J.L."/>
            <person name="Fan L.J."/>
            <person name="van de Weg E."/>
            <person name="Wang J.Y."/>
            <person name="Gao Z.S."/>
        </authorList>
    </citation>
    <scope>NUCLEOTIDE SEQUENCE [LARGE SCALE GENOMIC DNA]</scope>
    <source>
        <tissue evidence="2">Leaves</tissue>
    </source>
</reference>
<dbReference type="EMBL" id="RXIC02000026">
    <property type="protein sequence ID" value="KAB1201965.1"/>
    <property type="molecule type" value="Genomic_DNA"/>
</dbReference>